<dbReference type="InterPro" id="IPR036910">
    <property type="entry name" value="HMG_box_dom_sf"/>
</dbReference>
<accession>A0A2T9ZCR2</accession>
<dbReference type="OrthoDB" id="1919336at2759"/>
<dbReference type="CDD" id="cd00084">
    <property type="entry name" value="HMG-box_SF"/>
    <property type="match status" value="1"/>
</dbReference>
<name>A0A2T9ZCR2_9FUNG</name>
<dbReference type="SUPFAM" id="SSF47095">
    <property type="entry name" value="HMG-box"/>
    <property type="match status" value="2"/>
</dbReference>
<evidence type="ECO:0000313" key="2">
    <source>
        <dbReference type="EMBL" id="PVV02371.1"/>
    </source>
</evidence>
<comment type="caution">
    <text evidence="2">The sequence shown here is derived from an EMBL/GenBank/DDBJ whole genome shotgun (WGS) entry which is preliminary data.</text>
</comment>
<dbReference type="Gene3D" id="1.10.30.10">
    <property type="entry name" value="High mobility group box domain"/>
    <property type="match status" value="1"/>
</dbReference>
<sequence>MPSHKIQSWLFGEFILQNSLKNPPLIPPSIYPSKVFSNNQFHFAANDSYSSIPKSVPAKNTSDTKTTITKNNPSKIVALDFIEQLYLNSQKSLKFLPSKPLESALDAIKNLETSMRKWDKLKSIISILKAKEKALNQKQKIQQMQEKEFEKKLNSKHKLINPPSLRKVTPVNIFIKESYKLANLPEKSTLNQRINVLIDARKKWNQLSSEVKAEYYKKADQENLELIQKAKEWWANPDWELLKLENKRIERINASRKSVGKKPLSIIKNPFIKKRQNNTYAVFTKHMYSKNLVSGEIHLSSKTLSQLWKNLPESEKLKYKTSEPNSHPNTPE</sequence>
<keyword evidence="3" id="KW-1185">Reference proteome</keyword>
<keyword evidence="1" id="KW-0175">Coiled coil</keyword>
<protein>
    <recommendedName>
        <fullName evidence="4">HMG box domain-containing protein</fullName>
    </recommendedName>
</protein>
<evidence type="ECO:0000256" key="1">
    <source>
        <dbReference type="SAM" id="Coils"/>
    </source>
</evidence>
<gene>
    <name evidence="2" type="ORF">BB560_003172</name>
</gene>
<feature type="coiled-coil region" evidence="1">
    <location>
        <begin position="101"/>
        <end position="147"/>
    </location>
</feature>
<dbReference type="Proteomes" id="UP000245609">
    <property type="component" value="Unassembled WGS sequence"/>
</dbReference>
<proteinExistence type="predicted"/>
<dbReference type="AlphaFoldDB" id="A0A2T9ZCR2"/>
<evidence type="ECO:0000313" key="3">
    <source>
        <dbReference type="Proteomes" id="UP000245609"/>
    </source>
</evidence>
<evidence type="ECO:0008006" key="4">
    <source>
        <dbReference type="Google" id="ProtNLM"/>
    </source>
</evidence>
<reference evidence="2 3" key="1">
    <citation type="journal article" date="2018" name="MBio">
        <title>Comparative Genomics Reveals the Core Gene Toolbox for the Fungus-Insect Symbiosis.</title>
        <authorList>
            <person name="Wang Y."/>
            <person name="Stata M."/>
            <person name="Wang W."/>
            <person name="Stajich J.E."/>
            <person name="White M.M."/>
            <person name="Moncalvo J.M."/>
        </authorList>
    </citation>
    <scope>NUCLEOTIDE SEQUENCE [LARGE SCALE GENOMIC DNA]</scope>
    <source>
        <strain evidence="2 3">SC-DP-2</strain>
    </source>
</reference>
<organism evidence="2 3">
    <name type="scientific">Smittium megazygosporum</name>
    <dbReference type="NCBI Taxonomy" id="133381"/>
    <lineage>
        <taxon>Eukaryota</taxon>
        <taxon>Fungi</taxon>
        <taxon>Fungi incertae sedis</taxon>
        <taxon>Zoopagomycota</taxon>
        <taxon>Kickxellomycotina</taxon>
        <taxon>Harpellomycetes</taxon>
        <taxon>Harpellales</taxon>
        <taxon>Legeriomycetaceae</taxon>
        <taxon>Smittium</taxon>
    </lineage>
</organism>
<dbReference type="EMBL" id="MBFS01000491">
    <property type="protein sequence ID" value="PVV02371.1"/>
    <property type="molecule type" value="Genomic_DNA"/>
</dbReference>